<dbReference type="GO" id="GO:0006817">
    <property type="term" value="P:phosphate ion transport"/>
    <property type="evidence" value="ECO:0007669"/>
    <property type="project" value="UniProtKB-UniRule"/>
</dbReference>
<dbReference type="InterPro" id="IPR011862">
    <property type="entry name" value="Phos-bd"/>
</dbReference>
<comment type="subunit">
    <text evidence="4 10">The complex is composed of two ATP-binding proteins (PstB), two transmembrane proteins (PstC and PstA) and a solute-binding protein (PstS).</text>
</comment>
<comment type="function">
    <text evidence="1">Part of the ABC transporter complex PstSACB involved in phosphate import.</text>
</comment>
<comment type="caution">
    <text evidence="13">The sequence shown here is derived from an EMBL/GenBank/DDBJ whole genome shotgun (WGS) entry which is preliminary data.</text>
</comment>
<keyword evidence="9 10" id="KW-0449">Lipoprotein</keyword>
<feature type="chain" id="PRO_5039738654" description="Phosphate-binding protein" evidence="10">
    <location>
        <begin position="23"/>
        <end position="280"/>
    </location>
</feature>
<evidence type="ECO:0000313" key="13">
    <source>
        <dbReference type="EMBL" id="OUQ06112.1"/>
    </source>
</evidence>
<dbReference type="PANTHER" id="PTHR30570">
    <property type="entry name" value="PERIPLASMIC PHOSPHATE BINDING COMPONENT OF PHOSPHATE ABC TRANSPORTER"/>
    <property type="match status" value="1"/>
</dbReference>
<evidence type="ECO:0000256" key="11">
    <source>
        <dbReference type="SAM" id="MobiDB-lite"/>
    </source>
</evidence>
<dbReference type="PANTHER" id="PTHR30570:SF1">
    <property type="entry name" value="PHOSPHATE-BINDING PROTEIN PSTS"/>
    <property type="match status" value="1"/>
</dbReference>
<evidence type="ECO:0000256" key="5">
    <source>
        <dbReference type="ARBA" id="ARBA00022448"/>
    </source>
</evidence>
<comment type="similarity">
    <text evidence="3 10">Belongs to the PstS family.</text>
</comment>
<dbReference type="Proteomes" id="UP000261087">
    <property type="component" value="Unassembled WGS sequence"/>
</dbReference>
<dbReference type="InterPro" id="IPR024370">
    <property type="entry name" value="PBP_domain"/>
</dbReference>
<gene>
    <name evidence="13" type="ORF">B5E91_02195</name>
    <name evidence="14" type="ORF">DXB31_04525</name>
</gene>
<evidence type="ECO:0000256" key="1">
    <source>
        <dbReference type="ARBA" id="ARBA00002841"/>
    </source>
</evidence>
<reference evidence="14 16" key="3">
    <citation type="submission" date="2018-08" db="EMBL/GenBank/DDBJ databases">
        <title>A genome reference for cultivated species of the human gut microbiota.</title>
        <authorList>
            <person name="Zou Y."/>
            <person name="Xue W."/>
            <person name="Luo G."/>
        </authorList>
    </citation>
    <scope>NUCLEOTIDE SEQUENCE [LARGE SCALE GENOMIC DNA]</scope>
    <source>
        <strain evidence="14 16">OM02-6</strain>
    </source>
</reference>
<keyword evidence="5 10" id="KW-0813">Transport</keyword>
<dbReference type="PROSITE" id="PS51257">
    <property type="entry name" value="PROKAR_LIPOPROTEIN"/>
    <property type="match status" value="1"/>
</dbReference>
<comment type="function">
    <text evidence="10">Involved in the system for phosphate transport across the cytoplasmic membrane.</text>
</comment>
<evidence type="ECO:0000256" key="8">
    <source>
        <dbReference type="ARBA" id="ARBA00023139"/>
    </source>
</evidence>
<sequence>MKKALGVLLTLVLCLGLTGCGGSDDSSTDTSNGDVSGNVSLNGSTSMEPFVNGLSEAIREVYPNLVLEPQFTGSGAGIEAVTNGTADIGNSSRSLTDEEKAGGLEENIVAIDGIAVIVHPDNDVEDLTTDQLKKIYTGEITNWSEVGGADEAIVVVGREAGSGTRGAFEEILGVEDACKYAQELNETGAVVAKVGETEGAIGYVSLDNVKDSVKALKLDGVEASEETIKDGSYSLQRPFVMATKGKISEQSEAVQAIFEFIDSEAGQKVIEQVGLVSAKK</sequence>
<evidence type="ECO:0000256" key="9">
    <source>
        <dbReference type="ARBA" id="ARBA00023288"/>
    </source>
</evidence>
<keyword evidence="7 10" id="KW-0732">Signal</keyword>
<keyword evidence="10" id="KW-0472">Membrane</keyword>
<evidence type="ECO:0000313" key="16">
    <source>
        <dbReference type="Proteomes" id="UP000261087"/>
    </source>
</evidence>
<name>A0A1Y4QNL3_9FIRM</name>
<dbReference type="EMBL" id="QSVF01000008">
    <property type="protein sequence ID" value="RGO11334.1"/>
    <property type="molecule type" value="Genomic_DNA"/>
</dbReference>
<evidence type="ECO:0000313" key="14">
    <source>
        <dbReference type="EMBL" id="RGO11334.1"/>
    </source>
</evidence>
<dbReference type="Pfam" id="PF12849">
    <property type="entry name" value="PBP_like_2"/>
    <property type="match status" value="1"/>
</dbReference>
<dbReference type="Gene3D" id="3.40.190.10">
    <property type="entry name" value="Periplasmic binding protein-like II"/>
    <property type="match status" value="2"/>
</dbReference>
<proteinExistence type="inferred from homology"/>
<evidence type="ECO:0000256" key="7">
    <source>
        <dbReference type="ARBA" id="ARBA00022729"/>
    </source>
</evidence>
<dbReference type="Proteomes" id="UP000196258">
    <property type="component" value="Unassembled WGS sequence"/>
</dbReference>
<evidence type="ECO:0000256" key="10">
    <source>
        <dbReference type="RuleBase" id="RU367119"/>
    </source>
</evidence>
<feature type="signal peptide" evidence="10">
    <location>
        <begin position="1"/>
        <end position="22"/>
    </location>
</feature>
<evidence type="ECO:0000256" key="4">
    <source>
        <dbReference type="ARBA" id="ARBA00011529"/>
    </source>
</evidence>
<feature type="compositionally biased region" description="Low complexity" evidence="11">
    <location>
        <begin position="22"/>
        <end position="37"/>
    </location>
</feature>
<keyword evidence="10" id="KW-1003">Cell membrane</keyword>
<feature type="region of interest" description="Disordered" evidence="11">
    <location>
        <begin position="22"/>
        <end position="42"/>
    </location>
</feature>
<comment type="subcellular location">
    <subcellularLocation>
        <location evidence="2 10">Cell membrane</location>
        <topology evidence="2 10">Lipid-anchor</topology>
    </subcellularLocation>
</comment>
<keyword evidence="8 10" id="KW-0564">Palmitate</keyword>
<dbReference type="NCBIfam" id="TIGR02136">
    <property type="entry name" value="ptsS_2"/>
    <property type="match status" value="1"/>
</dbReference>
<evidence type="ECO:0000259" key="12">
    <source>
        <dbReference type="Pfam" id="PF12849"/>
    </source>
</evidence>
<evidence type="ECO:0000313" key="15">
    <source>
        <dbReference type="Proteomes" id="UP000196258"/>
    </source>
</evidence>
<dbReference type="GeneID" id="94018361"/>
<dbReference type="InterPro" id="IPR050811">
    <property type="entry name" value="Phosphate_ABC_transporter"/>
</dbReference>
<evidence type="ECO:0000256" key="6">
    <source>
        <dbReference type="ARBA" id="ARBA00022592"/>
    </source>
</evidence>
<protein>
    <recommendedName>
        <fullName evidence="10">Phosphate-binding protein</fullName>
    </recommendedName>
</protein>
<dbReference type="CDD" id="cd13653">
    <property type="entry name" value="PBP2_phosphate_like_1"/>
    <property type="match status" value="1"/>
</dbReference>
<dbReference type="GO" id="GO:0005886">
    <property type="term" value="C:plasma membrane"/>
    <property type="evidence" value="ECO:0007669"/>
    <property type="project" value="UniProtKB-SubCell"/>
</dbReference>
<dbReference type="AlphaFoldDB" id="A0A1Y4QNL3"/>
<keyword evidence="6 10" id="KW-0592">Phosphate transport</keyword>
<feature type="domain" description="PBP" evidence="12">
    <location>
        <begin position="32"/>
        <end position="261"/>
    </location>
</feature>
<dbReference type="GO" id="GO:0042301">
    <property type="term" value="F:phosphate ion binding"/>
    <property type="evidence" value="ECO:0007669"/>
    <property type="project" value="UniProtKB-UniRule"/>
</dbReference>
<dbReference type="SUPFAM" id="SSF53850">
    <property type="entry name" value="Periplasmic binding protein-like II"/>
    <property type="match status" value="1"/>
</dbReference>
<dbReference type="RefSeq" id="WP_004609388.1">
    <property type="nucleotide sequence ID" value="NZ_CABKNM010000007.1"/>
</dbReference>
<dbReference type="EMBL" id="NFLB01000002">
    <property type="protein sequence ID" value="OUQ06112.1"/>
    <property type="molecule type" value="Genomic_DNA"/>
</dbReference>
<organism evidence="13 15">
    <name type="scientific">Thomasclavelia spiroformis</name>
    <dbReference type="NCBI Taxonomy" id="29348"/>
    <lineage>
        <taxon>Bacteria</taxon>
        <taxon>Bacillati</taxon>
        <taxon>Bacillota</taxon>
        <taxon>Erysipelotrichia</taxon>
        <taxon>Erysipelotrichales</taxon>
        <taxon>Coprobacillaceae</taxon>
        <taxon>Thomasclavelia</taxon>
    </lineage>
</organism>
<evidence type="ECO:0000256" key="3">
    <source>
        <dbReference type="ARBA" id="ARBA00008725"/>
    </source>
</evidence>
<reference evidence="13" key="2">
    <citation type="journal article" date="2018" name="BMC Genomics">
        <title>Whole genome sequencing and function prediction of 133 gut anaerobes isolated from chicken caecum in pure cultures.</title>
        <authorList>
            <person name="Medvecky M."/>
            <person name="Cejkova D."/>
            <person name="Polansky O."/>
            <person name="Karasova D."/>
            <person name="Kubasova T."/>
            <person name="Cizek A."/>
            <person name="Rychlik I."/>
        </authorList>
    </citation>
    <scope>NUCLEOTIDE SEQUENCE</scope>
    <source>
        <strain evidence="13">An149</strain>
    </source>
</reference>
<reference evidence="15" key="1">
    <citation type="submission" date="2017-04" db="EMBL/GenBank/DDBJ databases">
        <title>Function of individual gut microbiota members based on whole genome sequencing of pure cultures obtained from chicken caecum.</title>
        <authorList>
            <person name="Medvecky M."/>
            <person name="Cejkova D."/>
            <person name="Polansky O."/>
            <person name="Karasova D."/>
            <person name="Kubasova T."/>
            <person name="Cizek A."/>
            <person name="Rychlik I."/>
        </authorList>
    </citation>
    <scope>NUCLEOTIDE SEQUENCE [LARGE SCALE GENOMIC DNA]</scope>
    <source>
        <strain evidence="15">An149</strain>
    </source>
</reference>
<evidence type="ECO:0000256" key="2">
    <source>
        <dbReference type="ARBA" id="ARBA00004193"/>
    </source>
</evidence>
<accession>A0A1Y4QNL3</accession>